<dbReference type="STRING" id="838561.P344_01455"/>
<dbReference type="AlphaFoldDB" id="W6AKU9"/>
<sequence>MTVFLLFFPVSVTVTNAVIAVIWKDTNDIKYLITKETLTRNYL</sequence>
<reference evidence="1 2" key="1">
    <citation type="submission" date="2013-09" db="EMBL/GenBank/DDBJ databases">
        <title>Complete genome sequence of Spiroplasma mirum suckling mouse cataract agent.</title>
        <authorList>
            <person name="Landry C.A."/>
            <person name="Bastian F.O."/>
            <person name="Thune R.L."/>
        </authorList>
    </citation>
    <scope>NUCLEOTIDE SEQUENCE [LARGE SCALE GENOMIC DNA]</scope>
    <source>
        <strain evidence="1 2">SMCA</strain>
    </source>
</reference>
<dbReference type="EMBL" id="CP006720">
    <property type="protein sequence ID" value="AHI57656.1"/>
    <property type="molecule type" value="Genomic_DNA"/>
</dbReference>
<dbReference type="HOGENOM" id="CLU_3239826_0_0_14"/>
<gene>
    <name evidence="1" type="ORF">P344_01455</name>
</gene>
<dbReference type="KEGG" id="smia:P344_01455"/>
<accession>W6AKU9</accession>
<name>W6AKU9_9MOLU</name>
<keyword evidence="2" id="KW-1185">Reference proteome</keyword>
<organism evidence="1 2">
    <name type="scientific">Spiroplasma mirum ATCC 29335</name>
    <dbReference type="NCBI Taxonomy" id="838561"/>
    <lineage>
        <taxon>Bacteria</taxon>
        <taxon>Bacillati</taxon>
        <taxon>Mycoplasmatota</taxon>
        <taxon>Mollicutes</taxon>
        <taxon>Entomoplasmatales</taxon>
        <taxon>Spiroplasmataceae</taxon>
        <taxon>Spiroplasma</taxon>
    </lineage>
</organism>
<evidence type="ECO:0000313" key="1">
    <source>
        <dbReference type="EMBL" id="AHI57656.1"/>
    </source>
</evidence>
<protein>
    <submittedName>
        <fullName evidence="1">Uncharacterized protein</fullName>
    </submittedName>
</protein>
<evidence type="ECO:0000313" key="2">
    <source>
        <dbReference type="Proteomes" id="UP000019260"/>
    </source>
</evidence>
<dbReference type="Proteomes" id="UP000019260">
    <property type="component" value="Chromosome"/>
</dbReference>
<dbReference type="PATRIC" id="fig|838561.3.peg.274"/>
<proteinExistence type="predicted"/>